<feature type="transmembrane region" description="Helical" evidence="12">
    <location>
        <begin position="12"/>
        <end position="35"/>
    </location>
</feature>
<evidence type="ECO:0000256" key="10">
    <source>
        <dbReference type="ARBA" id="ARBA00022989"/>
    </source>
</evidence>
<keyword evidence="14" id="KW-1185">Reference proteome</keyword>
<dbReference type="RefSeq" id="WP_343790702.1">
    <property type="nucleotide sequence ID" value="NZ_BAAAGA010000001.1"/>
</dbReference>
<keyword evidence="7 12" id="KW-0997">Cell inner membrane</keyword>
<accession>A0ABP3RS27</accession>
<comment type="similarity">
    <text evidence="3 12">Belongs to the CcmD/CycX/HelD family.</text>
</comment>
<comment type="subcellular location">
    <subcellularLocation>
        <location evidence="2 12">Cell inner membrane</location>
        <topology evidence="2 12">Single-pass membrane protein</topology>
    </subcellularLocation>
</comment>
<evidence type="ECO:0000256" key="2">
    <source>
        <dbReference type="ARBA" id="ARBA00004377"/>
    </source>
</evidence>
<keyword evidence="8 12" id="KW-0812">Transmembrane</keyword>
<comment type="caution">
    <text evidence="13">The sequence shown here is derived from an EMBL/GenBank/DDBJ whole genome shotgun (WGS) entry which is preliminary data.</text>
</comment>
<evidence type="ECO:0000256" key="4">
    <source>
        <dbReference type="ARBA" id="ARBA00016461"/>
    </source>
</evidence>
<keyword evidence="10 12" id="KW-1133">Transmembrane helix</keyword>
<keyword evidence="9 12" id="KW-0201">Cytochrome c-type biogenesis</keyword>
<organism evidence="13 14">
    <name type="scientific">Brevundimonas kwangchunensis</name>
    <dbReference type="NCBI Taxonomy" id="322163"/>
    <lineage>
        <taxon>Bacteria</taxon>
        <taxon>Pseudomonadati</taxon>
        <taxon>Pseudomonadota</taxon>
        <taxon>Alphaproteobacteria</taxon>
        <taxon>Caulobacterales</taxon>
        <taxon>Caulobacteraceae</taxon>
        <taxon>Brevundimonas</taxon>
    </lineage>
</organism>
<protein>
    <recommendedName>
        <fullName evidence="4 12">Heme exporter protein D</fullName>
    </recommendedName>
</protein>
<evidence type="ECO:0000256" key="8">
    <source>
        <dbReference type="ARBA" id="ARBA00022692"/>
    </source>
</evidence>
<evidence type="ECO:0000256" key="1">
    <source>
        <dbReference type="ARBA" id="ARBA00002442"/>
    </source>
</evidence>
<evidence type="ECO:0000256" key="11">
    <source>
        <dbReference type="ARBA" id="ARBA00023136"/>
    </source>
</evidence>
<evidence type="ECO:0000256" key="6">
    <source>
        <dbReference type="ARBA" id="ARBA00022475"/>
    </source>
</evidence>
<evidence type="ECO:0000256" key="3">
    <source>
        <dbReference type="ARBA" id="ARBA00008741"/>
    </source>
</evidence>
<proteinExistence type="inferred from homology"/>
<name>A0ABP3RS27_9CAUL</name>
<keyword evidence="6 12" id="KW-1003">Cell membrane</keyword>
<dbReference type="InterPro" id="IPR007078">
    <property type="entry name" value="Haem_export_protD_CcmD"/>
</dbReference>
<comment type="function">
    <text evidence="1 12">Required for the export of heme to the periplasm for the biogenesis of c-type cytochromes.</text>
</comment>
<gene>
    <name evidence="13" type="ORF">GCM10009422_07930</name>
</gene>
<evidence type="ECO:0000256" key="7">
    <source>
        <dbReference type="ARBA" id="ARBA00022519"/>
    </source>
</evidence>
<dbReference type="NCBIfam" id="TIGR03141">
    <property type="entry name" value="cytochro_ccmD"/>
    <property type="match status" value="1"/>
</dbReference>
<evidence type="ECO:0000256" key="12">
    <source>
        <dbReference type="RuleBase" id="RU363101"/>
    </source>
</evidence>
<dbReference type="EMBL" id="BAAAGA010000001">
    <property type="protein sequence ID" value="GAA0615312.1"/>
    <property type="molecule type" value="Genomic_DNA"/>
</dbReference>
<keyword evidence="5 12" id="KW-0813">Transport</keyword>
<evidence type="ECO:0000313" key="14">
    <source>
        <dbReference type="Proteomes" id="UP001501352"/>
    </source>
</evidence>
<keyword evidence="11 12" id="KW-0472">Membrane</keyword>
<reference evidence="14" key="1">
    <citation type="journal article" date="2019" name="Int. J. Syst. Evol. Microbiol.">
        <title>The Global Catalogue of Microorganisms (GCM) 10K type strain sequencing project: providing services to taxonomists for standard genome sequencing and annotation.</title>
        <authorList>
            <consortium name="The Broad Institute Genomics Platform"/>
            <consortium name="The Broad Institute Genome Sequencing Center for Infectious Disease"/>
            <person name="Wu L."/>
            <person name="Ma J."/>
        </authorList>
    </citation>
    <scope>NUCLEOTIDE SEQUENCE [LARGE SCALE GENOMIC DNA]</scope>
    <source>
        <strain evidence="14">JCM 12928</strain>
    </source>
</reference>
<sequence length="50" mass="5674">MPDFDMGQYGAYVWPAWGISAVVLAALTVRCAMAARRWKAELKRLETNEE</sequence>
<dbReference type="Pfam" id="PF04995">
    <property type="entry name" value="CcmD"/>
    <property type="match status" value="1"/>
</dbReference>
<evidence type="ECO:0000256" key="5">
    <source>
        <dbReference type="ARBA" id="ARBA00022448"/>
    </source>
</evidence>
<dbReference type="Proteomes" id="UP001501352">
    <property type="component" value="Unassembled WGS sequence"/>
</dbReference>
<evidence type="ECO:0000313" key="13">
    <source>
        <dbReference type="EMBL" id="GAA0615312.1"/>
    </source>
</evidence>
<evidence type="ECO:0000256" key="9">
    <source>
        <dbReference type="ARBA" id="ARBA00022748"/>
    </source>
</evidence>